<sequence>MPSYITSIGTAVPENCIEQSSIADFMVRASQLDANEARKLRVLYRSTKIRKRYSVLNDYGKTENFDFYPNTVDLEPFPSVSQRMLAYRQHALPLALKAVKAALTHSNEVLKTPDFTHLITVSCTGLYAPGLDIELVHALGLSRQVQRTSINFMGCYGAFNGLKMANTIVQADPQAKVLLVCIELCTLHFQKKIDDNYLLSNALFADGAAAVIIEGQPKQLSLEMQSFHCDLLFEGRNDMAWHVGDFGFEMVLSSYIPRLVKGGLGELMSQLQKNTALPAFDFYAIHPGGRAILEAAESQLGLTPEDNRYAYEVLNDYGNMSSCTVLFVLQKLLQERTPKEVGKHIFSCAFGPGLTLETGIFKIAIS</sequence>
<dbReference type="PANTHER" id="PTHR11877:SF46">
    <property type="entry name" value="TYPE III POLYKETIDE SYNTHASE A"/>
    <property type="match status" value="1"/>
</dbReference>
<dbReference type="InterPro" id="IPR011141">
    <property type="entry name" value="Polyketide_synthase_type-III"/>
</dbReference>
<dbReference type="EMBL" id="QPIW01000028">
    <property type="protein sequence ID" value="RDB03320.1"/>
    <property type="molecule type" value="Genomic_DNA"/>
</dbReference>
<evidence type="ECO:0000256" key="3">
    <source>
        <dbReference type="PIRSR" id="PIRSR000451-1"/>
    </source>
</evidence>
<name>A0A369I341_9BACT</name>
<comment type="caution">
    <text evidence="6">The sequence shown here is derived from an EMBL/GenBank/DDBJ whole genome shotgun (WGS) entry which is preliminary data.</text>
</comment>
<dbReference type="InterPro" id="IPR016039">
    <property type="entry name" value="Thiolase-like"/>
</dbReference>
<evidence type="ECO:0000259" key="5">
    <source>
        <dbReference type="Pfam" id="PF02797"/>
    </source>
</evidence>
<gene>
    <name evidence="6" type="ORF">DVG78_24410</name>
</gene>
<dbReference type="InterPro" id="IPR012328">
    <property type="entry name" value="Chalcone/stilbene_synt_C"/>
</dbReference>
<dbReference type="Gene3D" id="3.40.47.10">
    <property type="match status" value="2"/>
</dbReference>
<dbReference type="GO" id="GO:0030639">
    <property type="term" value="P:polyketide biosynthetic process"/>
    <property type="evidence" value="ECO:0007669"/>
    <property type="project" value="TreeGrafter"/>
</dbReference>
<accession>A0A369I341</accession>
<dbReference type="RefSeq" id="WP_114463634.1">
    <property type="nucleotide sequence ID" value="NZ_QPIW01000028.1"/>
</dbReference>
<evidence type="ECO:0000256" key="2">
    <source>
        <dbReference type="ARBA" id="ARBA00022679"/>
    </source>
</evidence>
<feature type="domain" description="Chalcone/stilbene synthase C-terminal" evidence="5">
    <location>
        <begin position="228"/>
        <end position="361"/>
    </location>
</feature>
<evidence type="ECO:0000259" key="4">
    <source>
        <dbReference type="Pfam" id="PF00195"/>
    </source>
</evidence>
<proteinExistence type="inferred from homology"/>
<keyword evidence="2" id="KW-0808">Transferase</keyword>
<dbReference type="GO" id="GO:0016747">
    <property type="term" value="F:acyltransferase activity, transferring groups other than amino-acyl groups"/>
    <property type="evidence" value="ECO:0007669"/>
    <property type="project" value="InterPro"/>
</dbReference>
<dbReference type="Pfam" id="PF00195">
    <property type="entry name" value="Chal_sti_synt_N"/>
    <property type="match status" value="1"/>
</dbReference>
<evidence type="ECO:0000313" key="7">
    <source>
        <dbReference type="Proteomes" id="UP000253141"/>
    </source>
</evidence>
<dbReference type="CDD" id="cd00831">
    <property type="entry name" value="CHS_like"/>
    <property type="match status" value="1"/>
</dbReference>
<keyword evidence="7" id="KW-1185">Reference proteome</keyword>
<organism evidence="6 7">
    <name type="scientific">Runella aurantiaca</name>
    <dbReference type="NCBI Taxonomy" id="2282308"/>
    <lineage>
        <taxon>Bacteria</taxon>
        <taxon>Pseudomonadati</taxon>
        <taxon>Bacteroidota</taxon>
        <taxon>Cytophagia</taxon>
        <taxon>Cytophagales</taxon>
        <taxon>Spirosomataceae</taxon>
        <taxon>Runella</taxon>
    </lineage>
</organism>
<dbReference type="PIRSF" id="PIRSF000451">
    <property type="entry name" value="PKS_III"/>
    <property type="match status" value="1"/>
</dbReference>
<dbReference type="Proteomes" id="UP000253141">
    <property type="component" value="Unassembled WGS sequence"/>
</dbReference>
<comment type="similarity">
    <text evidence="1">Belongs to the thiolase-like superfamily. Chalcone/stilbene synthases family.</text>
</comment>
<reference evidence="6 7" key="1">
    <citation type="submission" date="2018-07" db="EMBL/GenBank/DDBJ databases">
        <title>Genome analysis of Runella aurantiaca.</title>
        <authorList>
            <person name="Yang X."/>
        </authorList>
    </citation>
    <scope>NUCLEOTIDE SEQUENCE [LARGE SCALE GENOMIC DNA]</scope>
    <source>
        <strain evidence="6 7">YX9</strain>
    </source>
</reference>
<dbReference type="PANTHER" id="PTHR11877">
    <property type="entry name" value="HYDROXYMETHYLGLUTARYL-COA SYNTHASE"/>
    <property type="match status" value="1"/>
</dbReference>
<dbReference type="AlphaFoldDB" id="A0A369I341"/>
<protein>
    <submittedName>
        <fullName evidence="6">Type III polyketide synthase</fullName>
    </submittedName>
</protein>
<dbReference type="SUPFAM" id="SSF53901">
    <property type="entry name" value="Thiolase-like"/>
    <property type="match status" value="2"/>
</dbReference>
<evidence type="ECO:0000256" key="1">
    <source>
        <dbReference type="ARBA" id="ARBA00005531"/>
    </source>
</evidence>
<dbReference type="InterPro" id="IPR001099">
    <property type="entry name" value="Chalcone/stilbene_synt_N"/>
</dbReference>
<dbReference type="Pfam" id="PF02797">
    <property type="entry name" value="Chal_sti_synt_C"/>
    <property type="match status" value="1"/>
</dbReference>
<feature type="domain" description="Chalcone/stilbene synthase N-terminal" evidence="4">
    <location>
        <begin position="5"/>
        <end position="217"/>
    </location>
</feature>
<evidence type="ECO:0000313" key="6">
    <source>
        <dbReference type="EMBL" id="RDB03320.1"/>
    </source>
</evidence>
<feature type="active site" description="Acyl-thioester intermediate" evidence="3">
    <location>
        <position position="155"/>
    </location>
</feature>
<dbReference type="OrthoDB" id="9786288at2"/>